<dbReference type="InterPro" id="IPR000182">
    <property type="entry name" value="GNAT_dom"/>
</dbReference>
<dbReference type="AlphaFoldDB" id="A0A6M0H517"/>
<reference evidence="5 6" key="1">
    <citation type="submission" date="2020-02" db="EMBL/GenBank/DDBJ databases">
        <title>Genome assembly of a novel Clostridium senegalense strain.</title>
        <authorList>
            <person name="Gupta T.B."/>
            <person name="Jauregui R."/>
            <person name="Maclean P."/>
            <person name="Nawarathana A."/>
            <person name="Brightwell G."/>
        </authorList>
    </citation>
    <scope>NUCLEOTIDE SEQUENCE [LARGE SCALE GENOMIC DNA]</scope>
    <source>
        <strain evidence="5 6">AGRFS4</strain>
    </source>
</reference>
<dbReference type="InterPro" id="IPR051016">
    <property type="entry name" value="Diverse_Substrate_AcTransf"/>
</dbReference>
<dbReference type="PROSITE" id="PS51186">
    <property type="entry name" value="GNAT"/>
    <property type="match status" value="1"/>
</dbReference>
<feature type="domain" description="N-acetyltransferase" evidence="4">
    <location>
        <begin position="12"/>
        <end position="169"/>
    </location>
</feature>
<dbReference type="SUPFAM" id="SSF55729">
    <property type="entry name" value="Acyl-CoA N-acyltransferases (Nat)"/>
    <property type="match status" value="1"/>
</dbReference>
<evidence type="ECO:0000256" key="1">
    <source>
        <dbReference type="ARBA" id="ARBA00008694"/>
    </source>
</evidence>
<organism evidence="5 6">
    <name type="scientific">Clostridium senegalense</name>
    <dbReference type="NCBI Taxonomy" id="1465809"/>
    <lineage>
        <taxon>Bacteria</taxon>
        <taxon>Bacillati</taxon>
        <taxon>Bacillota</taxon>
        <taxon>Clostridia</taxon>
        <taxon>Eubacteriales</taxon>
        <taxon>Clostridiaceae</taxon>
        <taxon>Clostridium</taxon>
    </lineage>
</organism>
<proteinExistence type="inferred from homology"/>
<evidence type="ECO:0000313" key="6">
    <source>
        <dbReference type="Proteomes" id="UP000481872"/>
    </source>
</evidence>
<accession>A0A6M0H517</accession>
<dbReference type="Pfam" id="PF00583">
    <property type="entry name" value="Acetyltransf_1"/>
    <property type="match status" value="1"/>
</dbReference>
<evidence type="ECO:0000256" key="3">
    <source>
        <dbReference type="ARBA" id="ARBA00023315"/>
    </source>
</evidence>
<protein>
    <submittedName>
        <fullName evidence="5">GNAT family N-acetyltransferase</fullName>
    </submittedName>
</protein>
<keyword evidence="6" id="KW-1185">Reference proteome</keyword>
<dbReference type="PANTHER" id="PTHR10545">
    <property type="entry name" value="DIAMINE N-ACETYLTRANSFERASE"/>
    <property type="match status" value="1"/>
</dbReference>
<evidence type="ECO:0000259" key="4">
    <source>
        <dbReference type="PROSITE" id="PS51186"/>
    </source>
</evidence>
<sequence length="169" mass="19804">MDKYLETKIPNFKIRFATEKDNKLILDFIKELADYEKLLHEVVATEEILHESLFVRKQAEVIIGEYNNEPVGFALFFHNFSTFLGRANLYLEDLYIRPEMRGLGLGKCLLSALGRIAVERNCGRLDWWCLDWNESSIKFYKKMGAIPMDEWTVYRVQGEALKNLSEELN</sequence>
<keyword evidence="2 5" id="KW-0808">Transferase</keyword>
<dbReference type="EMBL" id="JAAGPU010000024">
    <property type="protein sequence ID" value="NEU05709.1"/>
    <property type="molecule type" value="Genomic_DNA"/>
</dbReference>
<evidence type="ECO:0000256" key="2">
    <source>
        <dbReference type="ARBA" id="ARBA00022679"/>
    </source>
</evidence>
<dbReference type="InterPro" id="IPR016181">
    <property type="entry name" value="Acyl_CoA_acyltransferase"/>
</dbReference>
<evidence type="ECO:0000313" key="5">
    <source>
        <dbReference type="EMBL" id="NEU05709.1"/>
    </source>
</evidence>
<dbReference type="Gene3D" id="3.40.630.30">
    <property type="match status" value="1"/>
</dbReference>
<dbReference type="RefSeq" id="WP_010297793.1">
    <property type="nucleotide sequence ID" value="NZ_CABKRL010000005.1"/>
</dbReference>
<dbReference type="FunFam" id="3.40.630.30:FF:000064">
    <property type="entry name" value="GNAT family acetyltransferase"/>
    <property type="match status" value="1"/>
</dbReference>
<dbReference type="CDD" id="cd04301">
    <property type="entry name" value="NAT_SF"/>
    <property type="match status" value="1"/>
</dbReference>
<comment type="similarity">
    <text evidence="1">Belongs to the acetyltransferase family.</text>
</comment>
<gene>
    <name evidence="5" type="ORF">G3M99_12795</name>
</gene>
<comment type="caution">
    <text evidence="5">The sequence shown here is derived from an EMBL/GenBank/DDBJ whole genome shotgun (WGS) entry which is preliminary data.</text>
</comment>
<keyword evidence="3" id="KW-0012">Acyltransferase</keyword>
<dbReference type="PANTHER" id="PTHR10545:SF29">
    <property type="entry name" value="GH14572P-RELATED"/>
    <property type="match status" value="1"/>
</dbReference>
<name>A0A6M0H517_9CLOT</name>
<dbReference type="Proteomes" id="UP000481872">
    <property type="component" value="Unassembled WGS sequence"/>
</dbReference>
<dbReference type="GO" id="GO:0008080">
    <property type="term" value="F:N-acetyltransferase activity"/>
    <property type="evidence" value="ECO:0007669"/>
    <property type="project" value="UniProtKB-ARBA"/>
</dbReference>